<name>A0AA88MMH5_CHASR</name>
<evidence type="ECO:0000313" key="1">
    <source>
        <dbReference type="EMBL" id="KAK2839499.1"/>
    </source>
</evidence>
<sequence>MQAGPLGSLAFLCTGLGKHDPLWTGCCARLSVSDFSCSLDVLQSHVAGLSILRIQQAARRVSAACGRSISWLVVSLRLGCSLEPQVMSLQRLPGSPAVKEKG</sequence>
<reference evidence="1" key="1">
    <citation type="submission" date="2023-07" db="EMBL/GenBank/DDBJ databases">
        <title>Chromosome-level Genome Assembly of Striped Snakehead (Channa striata).</title>
        <authorList>
            <person name="Liu H."/>
        </authorList>
    </citation>
    <scope>NUCLEOTIDE SEQUENCE</scope>
    <source>
        <strain evidence="1">Gz</strain>
        <tissue evidence="1">Muscle</tissue>
    </source>
</reference>
<dbReference type="EMBL" id="JAUPFM010000010">
    <property type="protein sequence ID" value="KAK2839499.1"/>
    <property type="molecule type" value="Genomic_DNA"/>
</dbReference>
<proteinExistence type="predicted"/>
<protein>
    <submittedName>
        <fullName evidence="1">Uncharacterized protein</fullName>
    </submittedName>
</protein>
<comment type="caution">
    <text evidence="1">The sequence shown here is derived from an EMBL/GenBank/DDBJ whole genome shotgun (WGS) entry which is preliminary data.</text>
</comment>
<dbReference type="Proteomes" id="UP001187415">
    <property type="component" value="Unassembled WGS sequence"/>
</dbReference>
<accession>A0AA88MMH5</accession>
<gene>
    <name evidence="1" type="ORF">Q5P01_013239</name>
</gene>
<keyword evidence="2" id="KW-1185">Reference proteome</keyword>
<dbReference type="AlphaFoldDB" id="A0AA88MMH5"/>
<organism evidence="1 2">
    <name type="scientific">Channa striata</name>
    <name type="common">Snakehead murrel</name>
    <name type="synonym">Ophicephalus striatus</name>
    <dbReference type="NCBI Taxonomy" id="64152"/>
    <lineage>
        <taxon>Eukaryota</taxon>
        <taxon>Metazoa</taxon>
        <taxon>Chordata</taxon>
        <taxon>Craniata</taxon>
        <taxon>Vertebrata</taxon>
        <taxon>Euteleostomi</taxon>
        <taxon>Actinopterygii</taxon>
        <taxon>Neopterygii</taxon>
        <taxon>Teleostei</taxon>
        <taxon>Neoteleostei</taxon>
        <taxon>Acanthomorphata</taxon>
        <taxon>Anabantaria</taxon>
        <taxon>Anabantiformes</taxon>
        <taxon>Channoidei</taxon>
        <taxon>Channidae</taxon>
        <taxon>Channa</taxon>
    </lineage>
</organism>
<evidence type="ECO:0000313" key="2">
    <source>
        <dbReference type="Proteomes" id="UP001187415"/>
    </source>
</evidence>